<evidence type="ECO:0000256" key="1">
    <source>
        <dbReference type="ARBA" id="ARBA00008857"/>
    </source>
</evidence>
<evidence type="ECO:0000256" key="2">
    <source>
        <dbReference type="ARBA" id="ARBA00022908"/>
    </source>
</evidence>
<dbReference type="Gene3D" id="1.10.150.130">
    <property type="match status" value="1"/>
</dbReference>
<organism evidence="8 9">
    <name type="scientific">Caballeronia telluris</name>
    <dbReference type="NCBI Taxonomy" id="326475"/>
    <lineage>
        <taxon>Bacteria</taxon>
        <taxon>Pseudomonadati</taxon>
        <taxon>Pseudomonadota</taxon>
        <taxon>Betaproteobacteria</taxon>
        <taxon>Burkholderiales</taxon>
        <taxon>Burkholderiaceae</taxon>
        <taxon>Caballeronia</taxon>
    </lineage>
</organism>
<dbReference type="InterPro" id="IPR010998">
    <property type="entry name" value="Integrase_recombinase_N"/>
</dbReference>
<evidence type="ECO:0000259" key="7">
    <source>
        <dbReference type="PROSITE" id="PS51900"/>
    </source>
</evidence>
<dbReference type="Proteomes" id="UP000054717">
    <property type="component" value="Unassembled WGS sequence"/>
</dbReference>
<dbReference type="InterPro" id="IPR050090">
    <property type="entry name" value="Tyrosine_recombinase_XerCD"/>
</dbReference>
<proteinExistence type="inferred from homology"/>
<sequence>MTHTSPSISPLRQRMIDDMRMRKFAPKTQAGYVRVVRQFSAFLGRPPDTATIEDLRRYQLHLVDHGTSPISLNAAIAGLKFFFGITLERPELMARMQAVRVPRRLPVVLSPEEVARLIAAAGNLKHQTALSVAYGAGLRASEVVALKIGDVDSQRMTLRIEQGKGRRDRYAMLSPVLLERLRVWWRVAHAQGRMLEGGWLFPGLDPIDPLSTRQLTRAIHAAAEGANIDKRVSMHTLRHCFATHLLEQKEDIRVIQVLLGHRQIETTTIYTQVATDLLRKVISPLDRLPAE</sequence>
<comment type="similarity">
    <text evidence="1">Belongs to the 'phage' integrase family.</text>
</comment>
<dbReference type="Pfam" id="PF13495">
    <property type="entry name" value="Phage_int_SAM_4"/>
    <property type="match status" value="1"/>
</dbReference>
<dbReference type="InterPro" id="IPR002104">
    <property type="entry name" value="Integrase_catalytic"/>
</dbReference>
<dbReference type="PROSITE" id="PS51900">
    <property type="entry name" value="CB"/>
    <property type="match status" value="1"/>
</dbReference>
<dbReference type="SUPFAM" id="SSF56349">
    <property type="entry name" value="DNA breaking-rejoining enzymes"/>
    <property type="match status" value="1"/>
</dbReference>
<keyword evidence="9" id="KW-1185">Reference proteome</keyword>
<dbReference type="EMBL" id="FCNZ02000098">
    <property type="protein sequence ID" value="SAL81122.1"/>
    <property type="molecule type" value="Genomic_DNA"/>
</dbReference>
<dbReference type="GO" id="GO:0003677">
    <property type="term" value="F:DNA binding"/>
    <property type="evidence" value="ECO:0007669"/>
    <property type="project" value="UniProtKB-UniRule"/>
</dbReference>
<dbReference type="InterPro" id="IPR044068">
    <property type="entry name" value="CB"/>
</dbReference>
<keyword evidence="3 5" id="KW-0238">DNA-binding</keyword>
<dbReference type="STRING" id="326475.AWB66_06376"/>
<dbReference type="PROSITE" id="PS51898">
    <property type="entry name" value="TYR_RECOMBINASE"/>
    <property type="match status" value="1"/>
</dbReference>
<dbReference type="AlphaFoldDB" id="A0A158KJ01"/>
<gene>
    <name evidence="8" type="ORF">AWB66_06376</name>
</gene>
<dbReference type="RefSeq" id="WP_087634020.1">
    <property type="nucleotide sequence ID" value="NZ_FCNZ02000098.1"/>
</dbReference>
<dbReference type="PANTHER" id="PTHR30349:SF64">
    <property type="entry name" value="PROPHAGE INTEGRASE INTD-RELATED"/>
    <property type="match status" value="1"/>
</dbReference>
<evidence type="ECO:0000256" key="3">
    <source>
        <dbReference type="ARBA" id="ARBA00023125"/>
    </source>
</evidence>
<name>A0A158KJ01_9BURK</name>
<protein>
    <submittedName>
        <fullName evidence="8">Phage integrase family protein</fullName>
    </submittedName>
</protein>
<dbReference type="Gene3D" id="1.10.443.10">
    <property type="entry name" value="Intergrase catalytic core"/>
    <property type="match status" value="1"/>
</dbReference>
<dbReference type="InterPro" id="IPR004107">
    <property type="entry name" value="Integrase_SAM-like_N"/>
</dbReference>
<dbReference type="InterPro" id="IPR013762">
    <property type="entry name" value="Integrase-like_cat_sf"/>
</dbReference>
<feature type="domain" description="Core-binding (CB)" evidence="7">
    <location>
        <begin position="6"/>
        <end position="87"/>
    </location>
</feature>
<feature type="domain" description="Tyr recombinase" evidence="6">
    <location>
        <begin position="104"/>
        <end position="283"/>
    </location>
</feature>
<evidence type="ECO:0000256" key="5">
    <source>
        <dbReference type="PROSITE-ProRule" id="PRU01248"/>
    </source>
</evidence>
<accession>A0A158KJ01</accession>
<evidence type="ECO:0000313" key="8">
    <source>
        <dbReference type="EMBL" id="SAL81122.1"/>
    </source>
</evidence>
<dbReference type="PANTHER" id="PTHR30349">
    <property type="entry name" value="PHAGE INTEGRASE-RELATED"/>
    <property type="match status" value="1"/>
</dbReference>
<evidence type="ECO:0000259" key="6">
    <source>
        <dbReference type="PROSITE" id="PS51898"/>
    </source>
</evidence>
<dbReference type="Pfam" id="PF00589">
    <property type="entry name" value="Phage_integrase"/>
    <property type="match status" value="1"/>
</dbReference>
<reference evidence="8" key="1">
    <citation type="submission" date="2016-01" db="EMBL/GenBank/DDBJ databases">
        <authorList>
            <person name="Peeters Charlotte."/>
        </authorList>
    </citation>
    <scope>NUCLEOTIDE SEQUENCE</scope>
    <source>
        <strain evidence="8">LMG 22936</strain>
    </source>
</reference>
<comment type="caution">
    <text evidence="8">The sequence shown here is derived from an EMBL/GenBank/DDBJ whole genome shotgun (WGS) entry which is preliminary data.</text>
</comment>
<evidence type="ECO:0000256" key="4">
    <source>
        <dbReference type="ARBA" id="ARBA00023172"/>
    </source>
</evidence>
<evidence type="ECO:0000313" key="9">
    <source>
        <dbReference type="Proteomes" id="UP000054717"/>
    </source>
</evidence>
<keyword evidence="2" id="KW-0229">DNA integration</keyword>
<dbReference type="GO" id="GO:0006310">
    <property type="term" value="P:DNA recombination"/>
    <property type="evidence" value="ECO:0007669"/>
    <property type="project" value="UniProtKB-KW"/>
</dbReference>
<keyword evidence="4" id="KW-0233">DNA recombination</keyword>
<dbReference type="InterPro" id="IPR011010">
    <property type="entry name" value="DNA_brk_join_enz"/>
</dbReference>
<dbReference type="GO" id="GO:0015074">
    <property type="term" value="P:DNA integration"/>
    <property type="evidence" value="ECO:0007669"/>
    <property type="project" value="UniProtKB-KW"/>
</dbReference>